<dbReference type="STRING" id="588932.DA69_06395"/>
<gene>
    <name evidence="1" type="ORF">DA69_06395</name>
</gene>
<proteinExistence type="predicted"/>
<dbReference type="KEGG" id="bne:DA69_06395"/>
<sequence length="137" mass="14445">MLAALLVAGQLGAQQPPSFTLRPEPGDALSAQLFRLEPGDPGGQARALLGEDMTRDDAALAVRSVPPLIMLYREGSLPDGPIVLYAGPEVEGEPDAACRLSRIPGGVVDNSRRAIVWCSEFILKTAPTLNIPPAPVH</sequence>
<dbReference type="AlphaFoldDB" id="A0A172Y5B2"/>
<organism evidence="1 2">
    <name type="scientific">Brevundimonas naejangsanensis</name>
    <dbReference type="NCBI Taxonomy" id="588932"/>
    <lineage>
        <taxon>Bacteria</taxon>
        <taxon>Pseudomonadati</taxon>
        <taxon>Pseudomonadota</taxon>
        <taxon>Alphaproteobacteria</taxon>
        <taxon>Caulobacterales</taxon>
        <taxon>Caulobacteraceae</taxon>
        <taxon>Brevundimonas</taxon>
    </lineage>
</organism>
<reference evidence="1 2" key="1">
    <citation type="journal article" date="2014" name="Genome Announc.">
        <title>Genome Sequence of a Promising Hydrogen-Producing Facultative Anaerobic Bacterium, Brevundimonas naejangsanensis Strain B1.</title>
        <authorList>
            <person name="Su H."/>
            <person name="Zhang T."/>
            <person name="Bao M."/>
            <person name="Jiang Y."/>
            <person name="Wang Y."/>
            <person name="Tan T."/>
        </authorList>
    </citation>
    <scope>NUCLEOTIDE SEQUENCE [LARGE SCALE GENOMIC DNA]</scope>
    <source>
        <strain evidence="1 2">B1</strain>
    </source>
</reference>
<dbReference type="OrthoDB" id="7204316at2"/>
<evidence type="ECO:0000313" key="2">
    <source>
        <dbReference type="Proteomes" id="UP000077603"/>
    </source>
</evidence>
<dbReference type="EMBL" id="CP015614">
    <property type="protein sequence ID" value="ANF54401.1"/>
    <property type="molecule type" value="Genomic_DNA"/>
</dbReference>
<dbReference type="Proteomes" id="UP000077603">
    <property type="component" value="Chromosome"/>
</dbReference>
<evidence type="ECO:0000313" key="1">
    <source>
        <dbReference type="EMBL" id="ANF54401.1"/>
    </source>
</evidence>
<protein>
    <submittedName>
        <fullName evidence="1">Uncharacterized protein</fullName>
    </submittedName>
</protein>
<dbReference type="RefSeq" id="WP_025976784.1">
    <property type="nucleotide sequence ID" value="NZ_CP015614.1"/>
</dbReference>
<keyword evidence="2" id="KW-1185">Reference proteome</keyword>
<name>A0A172Y5B2_9CAUL</name>
<accession>A0A172Y5B2</accession>